<dbReference type="EMBL" id="JBAWTH010000142">
    <property type="protein sequence ID" value="KAL2275099.1"/>
    <property type="molecule type" value="Genomic_DNA"/>
</dbReference>
<dbReference type="Pfam" id="PF12311">
    <property type="entry name" value="DUF3632"/>
    <property type="match status" value="1"/>
</dbReference>
<protein>
    <submittedName>
        <fullName evidence="1">Uncharacterized protein</fullName>
    </submittedName>
</protein>
<proteinExistence type="predicted"/>
<keyword evidence="2" id="KW-1185">Reference proteome</keyword>
<gene>
    <name evidence="1" type="ORF">FJTKL_02548</name>
</gene>
<dbReference type="Proteomes" id="UP001600888">
    <property type="component" value="Unassembled WGS sequence"/>
</dbReference>
<comment type="caution">
    <text evidence="1">The sequence shown here is derived from an EMBL/GenBank/DDBJ whole genome shotgun (WGS) entry which is preliminary data.</text>
</comment>
<sequence length="327" mass="37657">MGLALSTTRRPLKNHPLNFTIDTLHNDDDPWPIEWMMFNVLNDYLQPDSKLSDSEAARCLDAIIPENRPDQLHEKKEPADDWMLELSDLIWDIAKQIPCDHQGQHKLVQLLHAVKRLPITQTIENYQGEQLPAWHGFGHWDDSMRHAHGYPEKKTKPNQQTCDHYVNASAFAARVHAAGVQSPLQSRAFVTIGIAVEGIIPDDELLPCHLIAGAQWIVLATEWLWSLIRWGRVDYHKLREDGSKYLAFPPARWVRWLHGFQKAAATGEGDEVKYWAGLAVAKMEGMMRSQGFTEEMMEKWDPEKRSLRADIWADEKYAHLFKVQEKA</sequence>
<evidence type="ECO:0000313" key="1">
    <source>
        <dbReference type="EMBL" id="KAL2275099.1"/>
    </source>
</evidence>
<dbReference type="InterPro" id="IPR022085">
    <property type="entry name" value="OpdG"/>
</dbReference>
<dbReference type="PANTHER" id="PTHR38797">
    <property type="entry name" value="NUCLEAR PORE COMPLEX PROTEIN NUP85-RELATED"/>
    <property type="match status" value="1"/>
</dbReference>
<reference evidence="1 2" key="1">
    <citation type="submission" date="2024-03" db="EMBL/GenBank/DDBJ databases">
        <title>A high-quality draft genome sequence of Diaporthe vaccinii, a causative agent of upright dieback and viscid rot disease in cranberry plants.</title>
        <authorList>
            <person name="Sarrasin M."/>
            <person name="Lang B.F."/>
            <person name="Burger G."/>
        </authorList>
    </citation>
    <scope>NUCLEOTIDE SEQUENCE [LARGE SCALE GENOMIC DNA]</scope>
    <source>
        <strain evidence="1 2">IS7</strain>
    </source>
</reference>
<name>A0ABR4DY66_9PEZI</name>
<dbReference type="PANTHER" id="PTHR38797:SF4">
    <property type="entry name" value="NUCLEAR PORE COMPLEX PROTEIN NUP85"/>
    <property type="match status" value="1"/>
</dbReference>
<organism evidence="1 2">
    <name type="scientific">Diaporthe vaccinii</name>
    <dbReference type="NCBI Taxonomy" id="105482"/>
    <lineage>
        <taxon>Eukaryota</taxon>
        <taxon>Fungi</taxon>
        <taxon>Dikarya</taxon>
        <taxon>Ascomycota</taxon>
        <taxon>Pezizomycotina</taxon>
        <taxon>Sordariomycetes</taxon>
        <taxon>Sordariomycetidae</taxon>
        <taxon>Diaporthales</taxon>
        <taxon>Diaporthaceae</taxon>
        <taxon>Diaporthe</taxon>
        <taxon>Diaporthe eres species complex</taxon>
    </lineage>
</organism>
<evidence type="ECO:0000313" key="2">
    <source>
        <dbReference type="Proteomes" id="UP001600888"/>
    </source>
</evidence>
<dbReference type="InterPro" id="IPR053204">
    <property type="entry name" value="Oxopyrrolidines_Biosynth-assoc"/>
</dbReference>
<accession>A0ABR4DY66</accession>